<reference evidence="3" key="1">
    <citation type="submission" date="2020-10" db="EMBL/GenBank/DDBJ databases">
        <authorList>
            <person name="Castelo-Branco R."/>
            <person name="Eusebio N."/>
            <person name="Adriana R."/>
            <person name="Vieira A."/>
            <person name="Brugerolle De Fraissinette N."/>
            <person name="Rezende De Castro R."/>
            <person name="Schneider M.P."/>
            <person name="Vasconcelos V."/>
            <person name="Leao P.N."/>
        </authorList>
    </citation>
    <scope>NUCLEOTIDE SEQUENCE</scope>
    <source>
        <strain evidence="3">LEGE 11467</strain>
    </source>
</reference>
<sequence>MNSTHTSNTDALATPTTTTQNPTPAFEITASRQFTPWLAEQHLSLVFTTYQAGKIFFIGVNPQTGQFSVFQRTFERCMGLCASGNSLYMSSLYQLWRFENSLEPGQIYNGYDALYVPQMSYITGDLDIHDVAISGDEEKKSSNGLVFVNTLFSCLATVSATHSFVPLWQPPFISKLAAEDRCHLNGLAMVEGQPKYVTSVSQSDVADGWRDKRRDGGCVVDIESNEIVVRGLSMPHSPRWHQGKLWLMNSGTGEFGTVDLQSGTFEPVAFCPGYGRGVAMWRDYAVVGLSKPRHNKTFQGLPLDENLATKQAEPRCGLAIIDLRSGDMVHSLRIEGIVEELYDVAILPQVRRPMAIGLKSDEIRRMVSIGTKE</sequence>
<protein>
    <submittedName>
        <fullName evidence="3">TIGR03032 family protein</fullName>
    </submittedName>
</protein>
<dbReference type="EMBL" id="JADEXN010000320">
    <property type="protein sequence ID" value="MBE9042232.1"/>
    <property type="molecule type" value="Genomic_DNA"/>
</dbReference>
<comment type="caution">
    <text evidence="3">The sequence shown here is derived from an EMBL/GenBank/DDBJ whole genome shotgun (WGS) entry which is preliminary data.</text>
</comment>
<dbReference type="Proteomes" id="UP000621799">
    <property type="component" value="Unassembled WGS sequence"/>
</dbReference>
<accession>A0A928Z892</accession>
<dbReference type="Pfam" id="PF16261">
    <property type="entry name" value="DUF4915"/>
    <property type="match status" value="1"/>
</dbReference>
<feature type="region of interest" description="Disordered" evidence="1">
    <location>
        <begin position="1"/>
        <end position="23"/>
    </location>
</feature>
<evidence type="ECO:0000259" key="2">
    <source>
        <dbReference type="Pfam" id="PF16261"/>
    </source>
</evidence>
<evidence type="ECO:0000313" key="4">
    <source>
        <dbReference type="Proteomes" id="UP000621799"/>
    </source>
</evidence>
<organism evidence="3 4">
    <name type="scientific">Zarconia navalis LEGE 11467</name>
    <dbReference type="NCBI Taxonomy" id="1828826"/>
    <lineage>
        <taxon>Bacteria</taxon>
        <taxon>Bacillati</taxon>
        <taxon>Cyanobacteriota</taxon>
        <taxon>Cyanophyceae</taxon>
        <taxon>Oscillatoriophycideae</taxon>
        <taxon>Oscillatoriales</taxon>
        <taxon>Oscillatoriales incertae sedis</taxon>
        <taxon>Zarconia</taxon>
        <taxon>Zarconia navalis</taxon>
    </lineage>
</organism>
<dbReference type="AlphaFoldDB" id="A0A928Z892"/>
<dbReference type="NCBIfam" id="TIGR03032">
    <property type="entry name" value="TIGR03032 family protein"/>
    <property type="match status" value="1"/>
</dbReference>
<name>A0A928Z892_9CYAN</name>
<feature type="domain" description="Conserved hypothetical protein CHP03032" evidence="2">
    <location>
        <begin position="33"/>
        <end position="356"/>
    </location>
</feature>
<dbReference type="RefSeq" id="WP_264322404.1">
    <property type="nucleotide sequence ID" value="NZ_JADEXN010000320.1"/>
</dbReference>
<evidence type="ECO:0000256" key="1">
    <source>
        <dbReference type="SAM" id="MobiDB-lite"/>
    </source>
</evidence>
<dbReference type="InterPro" id="IPR017481">
    <property type="entry name" value="CHP03032"/>
</dbReference>
<gene>
    <name evidence="3" type="ORF">IQ235_15745</name>
</gene>
<evidence type="ECO:0000313" key="3">
    <source>
        <dbReference type="EMBL" id="MBE9042232.1"/>
    </source>
</evidence>
<proteinExistence type="predicted"/>
<keyword evidence="4" id="KW-1185">Reference proteome</keyword>